<sequence length="239" mass="26518">MIEVTFDPTLANTLAQSMKLTAIALPLDLQIGDLTRLTDAKNSYWGLKARYTKSGGASAEFAAVTTSQQRLQQALATGTTLRVWTSVNPADQLGWVWLCSQLVQAQFMGVIQRIQIPLSGPVMTEMGPVFMQNLTIGELDEPALEHDLATAKVVTAADWVAFSYHWQACYEDNAALRLTLGGRVVGVPQDFLDPLVRTCYRPEQSTAQTLGRILANYPIGMPNWWWQYRIDQIAKASVR</sequence>
<dbReference type="InterPro" id="IPR022123">
    <property type="entry name" value="DUF3658"/>
</dbReference>
<reference evidence="3 4" key="1">
    <citation type="submission" date="2017-09" db="EMBL/GenBank/DDBJ databases">
        <title>Genome sequence of Lactobacillus brevis D7.</title>
        <authorList>
            <person name="Kwon M.-S."/>
            <person name="Lim S.K."/>
            <person name="Choi H.-J."/>
        </authorList>
    </citation>
    <scope>NUCLEOTIDE SEQUENCE [LARGE SCALE GENOMIC DNA]</scope>
    <source>
        <strain evidence="3 4">D7</strain>
    </source>
</reference>
<feature type="domain" description="DUF3658" evidence="2">
    <location>
        <begin position="150"/>
        <end position="236"/>
    </location>
</feature>
<feature type="domain" description="DUF1835" evidence="1">
    <location>
        <begin position="7"/>
        <end position="105"/>
    </location>
</feature>
<dbReference type="Proteomes" id="UP000217918">
    <property type="component" value="Unassembled WGS sequence"/>
</dbReference>
<evidence type="ECO:0008006" key="5">
    <source>
        <dbReference type="Google" id="ProtNLM"/>
    </source>
</evidence>
<proteinExistence type="predicted"/>
<evidence type="ECO:0000259" key="1">
    <source>
        <dbReference type="Pfam" id="PF08874"/>
    </source>
</evidence>
<comment type="caution">
    <text evidence="3">The sequence shown here is derived from an EMBL/GenBank/DDBJ whole genome shotgun (WGS) entry which is preliminary data.</text>
</comment>
<dbReference type="Pfam" id="PF12395">
    <property type="entry name" value="DUF3658"/>
    <property type="match status" value="1"/>
</dbReference>
<evidence type="ECO:0000313" key="3">
    <source>
        <dbReference type="EMBL" id="PBQ24859.1"/>
    </source>
</evidence>
<evidence type="ECO:0000313" key="4">
    <source>
        <dbReference type="Proteomes" id="UP000217918"/>
    </source>
</evidence>
<accession>A0A2A3U1P7</accession>
<dbReference type="InterPro" id="IPR014973">
    <property type="entry name" value="DUF1835"/>
</dbReference>
<dbReference type="AlphaFoldDB" id="A0A2A3U1P7"/>
<dbReference type="RefSeq" id="WP_096110444.1">
    <property type="nucleotide sequence ID" value="NZ_NVYO01000001.1"/>
</dbReference>
<organism evidence="3 4">
    <name type="scientific">Levilactobacillus brevis</name>
    <name type="common">Lactobacillus brevis</name>
    <dbReference type="NCBI Taxonomy" id="1580"/>
    <lineage>
        <taxon>Bacteria</taxon>
        <taxon>Bacillati</taxon>
        <taxon>Bacillota</taxon>
        <taxon>Bacilli</taxon>
        <taxon>Lactobacillales</taxon>
        <taxon>Lactobacillaceae</taxon>
        <taxon>Levilactobacillus</taxon>
    </lineage>
</organism>
<protein>
    <recommendedName>
        <fullName evidence="5">DUF1835 domain-containing protein</fullName>
    </recommendedName>
</protein>
<gene>
    <name evidence="3" type="ORF">CNR29_12825</name>
</gene>
<dbReference type="EMBL" id="NVYO01000001">
    <property type="protein sequence ID" value="PBQ24859.1"/>
    <property type="molecule type" value="Genomic_DNA"/>
</dbReference>
<dbReference type="Pfam" id="PF08874">
    <property type="entry name" value="DUF1835"/>
    <property type="match status" value="1"/>
</dbReference>
<name>A0A2A3U1P7_LEVBR</name>
<evidence type="ECO:0000259" key="2">
    <source>
        <dbReference type="Pfam" id="PF12395"/>
    </source>
</evidence>